<dbReference type="InterPro" id="IPR005110">
    <property type="entry name" value="MoeA_linker/N"/>
</dbReference>
<feature type="domain" description="MoaB/Mog" evidence="3">
    <location>
        <begin position="197"/>
        <end position="344"/>
    </location>
</feature>
<dbReference type="SUPFAM" id="SSF53218">
    <property type="entry name" value="Molybdenum cofactor biosynthesis proteins"/>
    <property type="match status" value="1"/>
</dbReference>
<sequence>MRPGAAVSVTVTPDEALARILRNVDALDAVDRPIRDALDHVLAEDVTAPIHLPSYDNSAMDGYAVRSADLTGPRELIVVGDVRAGYVAHEEVRPGTAIRIMTGAAIPRGADAVIQYEKTRACGADDDQSGPLSIMPPTSIRIESRIEPGTNIRRAGEDIRSGSLLMTRGQQVGPSEVAVLAAIGRSHVRVVPRPVIAVLSTGDELVEPGLSLGPGQIFNSNGFALGALVARAGGELLTGVAVPDSLPELRARMAELLEVADLVVTSGGASGGAYDIVGQLASREGMVESLAVRMKPGKPLAIGWLNRPPRSPTSGQGVPFIGLPGNPVAAMVAFELFARPTILRLRGIADLDAPTVTAIAEEDFSHHGDRVSYVRVSLQWTGEIFAATSVGLHRSGALSSLLSADGLAEIPGDGVGGTRGELIRVRLVDWSGGLRSHLRHAHQGSPPMREMLI</sequence>
<dbReference type="Gene3D" id="2.40.340.10">
    <property type="entry name" value="MoeA, C-terminal, domain IV"/>
    <property type="match status" value="1"/>
</dbReference>
<dbReference type="Gene3D" id="3.90.105.10">
    <property type="entry name" value="Molybdopterin biosynthesis moea protein, domain 2"/>
    <property type="match status" value="1"/>
</dbReference>
<dbReference type="GO" id="GO:0006777">
    <property type="term" value="P:Mo-molybdopterin cofactor biosynthetic process"/>
    <property type="evidence" value="ECO:0007669"/>
    <property type="project" value="UniProtKB-KW"/>
</dbReference>
<dbReference type="SMART" id="SM00852">
    <property type="entry name" value="MoCF_biosynth"/>
    <property type="match status" value="1"/>
</dbReference>
<dbReference type="SUPFAM" id="SSF63882">
    <property type="entry name" value="MoeA N-terminal region -like"/>
    <property type="match status" value="1"/>
</dbReference>
<reference evidence="4" key="1">
    <citation type="submission" date="2020-05" db="EMBL/GenBank/DDBJ databases">
        <authorList>
            <person name="Chiriac C."/>
            <person name="Salcher M."/>
            <person name="Ghai R."/>
            <person name="Kavagutti S V."/>
        </authorList>
    </citation>
    <scope>NUCLEOTIDE SEQUENCE</scope>
</reference>
<dbReference type="CDD" id="cd00887">
    <property type="entry name" value="MoeA"/>
    <property type="match status" value="1"/>
</dbReference>
<dbReference type="Pfam" id="PF03454">
    <property type="entry name" value="MoeA_C"/>
    <property type="match status" value="1"/>
</dbReference>
<dbReference type="InterPro" id="IPR036135">
    <property type="entry name" value="MoeA_linker/N_sf"/>
</dbReference>
<dbReference type="Pfam" id="PF00994">
    <property type="entry name" value="MoCF_biosynth"/>
    <property type="match status" value="1"/>
</dbReference>
<dbReference type="PANTHER" id="PTHR10192">
    <property type="entry name" value="MOLYBDOPTERIN BIOSYNTHESIS PROTEIN"/>
    <property type="match status" value="1"/>
</dbReference>
<organism evidence="4">
    <name type="scientific">freshwater metagenome</name>
    <dbReference type="NCBI Taxonomy" id="449393"/>
    <lineage>
        <taxon>unclassified sequences</taxon>
        <taxon>metagenomes</taxon>
        <taxon>ecological metagenomes</taxon>
    </lineage>
</organism>
<gene>
    <name evidence="4" type="ORF">UFOPK3268_01718</name>
</gene>
<name>A0A6J7C3D4_9ZZZZ</name>
<dbReference type="Gene3D" id="3.40.980.10">
    <property type="entry name" value="MoaB/Mog-like domain"/>
    <property type="match status" value="1"/>
</dbReference>
<dbReference type="FunFam" id="2.170.190.11:FF:000001">
    <property type="entry name" value="Molybdopterin molybdenumtransferase"/>
    <property type="match status" value="1"/>
</dbReference>
<dbReference type="Pfam" id="PF03453">
    <property type="entry name" value="MoeA_N"/>
    <property type="match status" value="1"/>
</dbReference>
<protein>
    <submittedName>
        <fullName evidence="4">Unannotated protein</fullName>
    </submittedName>
</protein>
<dbReference type="UniPathway" id="UPA00344"/>
<evidence type="ECO:0000256" key="2">
    <source>
        <dbReference type="ARBA" id="ARBA00023150"/>
    </source>
</evidence>
<dbReference type="NCBIfam" id="NF045515">
    <property type="entry name" value="Glp_gephyrin"/>
    <property type="match status" value="1"/>
</dbReference>
<dbReference type="InterPro" id="IPR036688">
    <property type="entry name" value="MoeA_C_domain_IV_sf"/>
</dbReference>
<dbReference type="InterPro" id="IPR005111">
    <property type="entry name" value="MoeA_C_domain_IV"/>
</dbReference>
<dbReference type="InterPro" id="IPR036425">
    <property type="entry name" value="MoaB/Mog-like_dom_sf"/>
</dbReference>
<keyword evidence="2" id="KW-0501">Molybdenum cofactor biosynthesis</keyword>
<dbReference type="InterPro" id="IPR038987">
    <property type="entry name" value="MoeA-like"/>
</dbReference>
<proteinExistence type="predicted"/>
<comment type="pathway">
    <text evidence="1">Cofactor biosynthesis; molybdopterin biosynthesis.</text>
</comment>
<accession>A0A6J7C3D4</accession>
<evidence type="ECO:0000313" key="4">
    <source>
        <dbReference type="EMBL" id="CAB4852586.1"/>
    </source>
</evidence>
<dbReference type="SUPFAM" id="SSF63867">
    <property type="entry name" value="MoeA C-terminal domain-like"/>
    <property type="match status" value="1"/>
</dbReference>
<dbReference type="PANTHER" id="PTHR10192:SF5">
    <property type="entry name" value="GEPHYRIN"/>
    <property type="match status" value="1"/>
</dbReference>
<evidence type="ECO:0000256" key="1">
    <source>
        <dbReference type="ARBA" id="ARBA00005046"/>
    </source>
</evidence>
<evidence type="ECO:0000259" key="3">
    <source>
        <dbReference type="SMART" id="SM00852"/>
    </source>
</evidence>
<dbReference type="GO" id="GO:0061599">
    <property type="term" value="F:molybdopterin molybdotransferase activity"/>
    <property type="evidence" value="ECO:0007669"/>
    <property type="project" value="TreeGrafter"/>
</dbReference>
<dbReference type="Gene3D" id="2.170.190.11">
    <property type="entry name" value="Molybdopterin biosynthesis moea protein, domain 3"/>
    <property type="match status" value="1"/>
</dbReference>
<dbReference type="GO" id="GO:0005829">
    <property type="term" value="C:cytosol"/>
    <property type="evidence" value="ECO:0007669"/>
    <property type="project" value="TreeGrafter"/>
</dbReference>
<dbReference type="EMBL" id="CAFBIZ010000284">
    <property type="protein sequence ID" value="CAB4852586.1"/>
    <property type="molecule type" value="Genomic_DNA"/>
</dbReference>
<dbReference type="InterPro" id="IPR001453">
    <property type="entry name" value="MoaB/Mog_dom"/>
</dbReference>
<dbReference type="AlphaFoldDB" id="A0A6J7C3D4"/>